<accession>A0ABW4JN47</accession>
<evidence type="ECO:0000259" key="1">
    <source>
        <dbReference type="Pfam" id="PF13472"/>
    </source>
</evidence>
<proteinExistence type="predicted"/>
<evidence type="ECO:0000313" key="2">
    <source>
        <dbReference type="EMBL" id="MFD1677043.1"/>
    </source>
</evidence>
<dbReference type="Gene3D" id="3.40.50.1110">
    <property type="entry name" value="SGNH hydrolase"/>
    <property type="match status" value="1"/>
</dbReference>
<dbReference type="CDD" id="cd00229">
    <property type="entry name" value="SGNH_hydrolase"/>
    <property type="match status" value="1"/>
</dbReference>
<feature type="domain" description="SGNH hydrolase-type esterase" evidence="1">
    <location>
        <begin position="63"/>
        <end position="243"/>
    </location>
</feature>
<evidence type="ECO:0000313" key="3">
    <source>
        <dbReference type="Proteomes" id="UP001597079"/>
    </source>
</evidence>
<name>A0ABW4JN47_9BACL</name>
<protein>
    <submittedName>
        <fullName evidence="2">SGNH/GDSL hydrolase family protein</fullName>
    </submittedName>
</protein>
<dbReference type="InterPro" id="IPR051532">
    <property type="entry name" value="Ester_Hydrolysis_Enzymes"/>
</dbReference>
<keyword evidence="3" id="KW-1185">Reference proteome</keyword>
<gene>
    <name evidence="2" type="ORF">ACFSB2_20420</name>
</gene>
<dbReference type="Pfam" id="PF13472">
    <property type="entry name" value="Lipase_GDSL_2"/>
    <property type="match status" value="1"/>
</dbReference>
<dbReference type="InterPro" id="IPR036514">
    <property type="entry name" value="SGNH_hydro_sf"/>
</dbReference>
<dbReference type="InterPro" id="IPR013830">
    <property type="entry name" value="SGNH_hydro"/>
</dbReference>
<dbReference type="RefSeq" id="WP_377944953.1">
    <property type="nucleotide sequence ID" value="NZ_JBHUCX010000083.1"/>
</dbReference>
<comment type="caution">
    <text evidence="2">The sequence shown here is derived from an EMBL/GenBank/DDBJ whole genome shotgun (WGS) entry which is preliminary data.</text>
</comment>
<reference evidence="3" key="1">
    <citation type="journal article" date="2019" name="Int. J. Syst. Evol. Microbiol.">
        <title>The Global Catalogue of Microorganisms (GCM) 10K type strain sequencing project: providing services to taxonomists for standard genome sequencing and annotation.</title>
        <authorList>
            <consortium name="The Broad Institute Genomics Platform"/>
            <consortium name="The Broad Institute Genome Sequencing Center for Infectious Disease"/>
            <person name="Wu L."/>
            <person name="Ma J."/>
        </authorList>
    </citation>
    <scope>NUCLEOTIDE SEQUENCE [LARGE SCALE GENOMIC DNA]</scope>
    <source>
        <strain evidence="3">CGMCC 1.12286</strain>
    </source>
</reference>
<organism evidence="2 3">
    <name type="scientific">Alicyclobacillus fodiniaquatilis</name>
    <dbReference type="NCBI Taxonomy" id="1661150"/>
    <lineage>
        <taxon>Bacteria</taxon>
        <taxon>Bacillati</taxon>
        <taxon>Bacillota</taxon>
        <taxon>Bacilli</taxon>
        <taxon>Bacillales</taxon>
        <taxon>Alicyclobacillaceae</taxon>
        <taxon>Alicyclobacillus</taxon>
    </lineage>
</organism>
<sequence>MRGTKKGSKLWPWTALVCLSTLVVGLLGWDIGQAQAFQDQSAPSSIPASNSLLSTMNTETVDVVGGSMAHGWKDPNDNSYIKRAFSQLTSSTNTTYKYVDRTTVGGTASWLQQSKPGTFEKWMKTDKPQIVVISWGLMNDVSKHTKEKSFKQAIHQEIAQALQAHAVVLMVSPPVVQASATYDKFPVNQLIAAEFEVAASFHSKNVYTFNLNQQMTNYLAAHNQTYKMYKGDSWHPNQAGHELAGQLLYNDMMQTLGQAPIIWKTAKSQ</sequence>
<dbReference type="SUPFAM" id="SSF52266">
    <property type="entry name" value="SGNH hydrolase"/>
    <property type="match status" value="1"/>
</dbReference>
<dbReference type="GO" id="GO:0016787">
    <property type="term" value="F:hydrolase activity"/>
    <property type="evidence" value="ECO:0007669"/>
    <property type="project" value="UniProtKB-KW"/>
</dbReference>
<dbReference type="EMBL" id="JBHUCX010000083">
    <property type="protein sequence ID" value="MFD1677043.1"/>
    <property type="molecule type" value="Genomic_DNA"/>
</dbReference>
<dbReference type="Proteomes" id="UP001597079">
    <property type="component" value="Unassembled WGS sequence"/>
</dbReference>
<dbReference type="PANTHER" id="PTHR30383">
    <property type="entry name" value="THIOESTERASE 1/PROTEASE 1/LYSOPHOSPHOLIPASE L1"/>
    <property type="match status" value="1"/>
</dbReference>
<keyword evidence="2" id="KW-0378">Hydrolase</keyword>